<dbReference type="HOGENOM" id="CLU_2117007_0_0_0"/>
<name>Q9RZ41_DEIRA</name>
<dbReference type="OrthoDB" id="70193at2"/>
<dbReference type="PaxDb" id="243230-DR_A0113"/>
<dbReference type="EMBL" id="AE001825">
    <property type="protein sequence ID" value="AAF12324.1"/>
    <property type="molecule type" value="Genomic_DNA"/>
</dbReference>
<protein>
    <recommendedName>
        <fullName evidence="4">Lipoprotein</fullName>
    </recommendedName>
</protein>
<proteinExistence type="predicted"/>
<accession>Q9RZ41</accession>
<dbReference type="Proteomes" id="UP000002524">
    <property type="component" value="Chromosome 2"/>
</dbReference>
<evidence type="ECO:0000256" key="1">
    <source>
        <dbReference type="SAM" id="SignalP"/>
    </source>
</evidence>
<dbReference type="EnsemblBacteria" id="AAF12324">
    <property type="protein sequence ID" value="AAF12324"/>
    <property type="gene ID" value="DR_A0113"/>
</dbReference>
<gene>
    <name evidence="2" type="ordered locus">DR_A0113</name>
</gene>
<evidence type="ECO:0008006" key="4">
    <source>
        <dbReference type="Google" id="ProtNLM"/>
    </source>
</evidence>
<dbReference type="PATRIC" id="fig|243230.17.peg.3000"/>
<dbReference type="PIR" id="C75606">
    <property type="entry name" value="C75606"/>
</dbReference>
<feature type="signal peptide" evidence="1">
    <location>
        <begin position="1"/>
        <end position="22"/>
    </location>
</feature>
<dbReference type="PROSITE" id="PS51257">
    <property type="entry name" value="PROKAR_LIPOPROTEIN"/>
    <property type="match status" value="1"/>
</dbReference>
<evidence type="ECO:0000313" key="3">
    <source>
        <dbReference type="Proteomes" id="UP000002524"/>
    </source>
</evidence>
<dbReference type="GeneID" id="69519008"/>
<dbReference type="AlphaFoldDB" id="Q9RZ41"/>
<reference evidence="2 3" key="1">
    <citation type="journal article" date="1999" name="Science">
        <title>Genome sequence of the radioresistant bacterium Deinococcus radiodurans R1.</title>
        <authorList>
            <person name="White O."/>
            <person name="Eisen J.A."/>
            <person name="Heidelberg J.F."/>
            <person name="Hickey E.K."/>
            <person name="Peterson J.D."/>
            <person name="Dodson R.J."/>
            <person name="Haft D.H."/>
            <person name="Gwinn M.L."/>
            <person name="Nelson W.C."/>
            <person name="Richardson D.L."/>
            <person name="Moffat K.S."/>
            <person name="Qin H."/>
            <person name="Jiang L."/>
            <person name="Pamphile W."/>
            <person name="Crosby M."/>
            <person name="Shen M."/>
            <person name="Vamathevan J.J."/>
            <person name="Lam P."/>
            <person name="McDonald L."/>
            <person name="Utterback T."/>
            <person name="Zalewski C."/>
            <person name="Makarova K.S."/>
            <person name="Aravind L."/>
            <person name="Daly M.J."/>
            <person name="Minton K.W."/>
            <person name="Fleischmann R.D."/>
            <person name="Ketchum K.A."/>
            <person name="Nelson K.E."/>
            <person name="Salzberg S."/>
            <person name="Smith H.O."/>
            <person name="Venter J.C."/>
            <person name="Fraser C.M."/>
        </authorList>
    </citation>
    <scope>NUCLEOTIDE SEQUENCE [LARGE SCALE GENOMIC DNA]</scope>
    <source>
        <strain evidence="3">ATCC 13939 / DSM 20539 / JCM 16871 / LMG 4051 / NBRC 15346 / NCIMB 9279 / R1 / VKM B-1422</strain>
    </source>
</reference>
<keyword evidence="1" id="KW-0732">Signal</keyword>
<sequence>MKRPLLTLPLLLLASCGIVAPARDNAQWQTSPHNVPVTWRATSPGGLGRIKVGNVLGYASWFRMGTNCVVDVDLAQSRAQLARVAAHEYAHCAQAPDPRAVAASVVTPPERLTR</sequence>
<dbReference type="RefSeq" id="WP_010889372.1">
    <property type="nucleotide sequence ID" value="NC_001264.1"/>
</dbReference>
<organism evidence="2 3">
    <name type="scientific">Deinococcus radiodurans (strain ATCC 13939 / DSM 20539 / JCM 16871 / CCUG 27074 / LMG 4051 / NBRC 15346 / NCIMB 9279 / VKM B-1422 / R1)</name>
    <dbReference type="NCBI Taxonomy" id="243230"/>
    <lineage>
        <taxon>Bacteria</taxon>
        <taxon>Thermotogati</taxon>
        <taxon>Deinococcota</taxon>
        <taxon>Deinococci</taxon>
        <taxon>Deinococcales</taxon>
        <taxon>Deinococcaceae</taxon>
        <taxon>Deinococcus</taxon>
    </lineage>
</organism>
<dbReference type="STRING" id="243230.DR_A0113"/>
<evidence type="ECO:0000313" key="2">
    <source>
        <dbReference type="EMBL" id="AAF12324.1"/>
    </source>
</evidence>
<dbReference type="KEGG" id="dra:DR_A0113"/>
<keyword evidence="3" id="KW-1185">Reference proteome</keyword>
<dbReference type="InParanoid" id="Q9RZ41"/>
<feature type="chain" id="PRO_5009974343" description="Lipoprotein" evidence="1">
    <location>
        <begin position="23"/>
        <end position="114"/>
    </location>
</feature>